<gene>
    <name evidence="1" type="ORF">AYBTSS11_LOCUS21328</name>
</gene>
<evidence type="ECO:0000313" key="2">
    <source>
        <dbReference type="Proteomes" id="UP001189624"/>
    </source>
</evidence>
<protein>
    <submittedName>
        <fullName evidence="1">Uncharacterized protein</fullName>
    </submittedName>
</protein>
<dbReference type="Proteomes" id="UP001189624">
    <property type="component" value="Chromosome 7"/>
</dbReference>
<accession>A0AA86SND9</accession>
<evidence type="ECO:0000313" key="1">
    <source>
        <dbReference type="EMBL" id="CAJ1967712.1"/>
    </source>
</evidence>
<proteinExistence type="predicted"/>
<name>A0AA86SND9_9FABA</name>
<dbReference type="AlphaFoldDB" id="A0AA86SND9"/>
<keyword evidence="2" id="KW-1185">Reference proteome</keyword>
<dbReference type="Gramene" id="rna-AYBTSS11_LOCUS21328">
    <property type="protein sequence ID" value="CAJ1967712.1"/>
    <property type="gene ID" value="gene-AYBTSS11_LOCUS21328"/>
</dbReference>
<organism evidence="1 2">
    <name type="scientific">Sphenostylis stenocarpa</name>
    <dbReference type="NCBI Taxonomy" id="92480"/>
    <lineage>
        <taxon>Eukaryota</taxon>
        <taxon>Viridiplantae</taxon>
        <taxon>Streptophyta</taxon>
        <taxon>Embryophyta</taxon>
        <taxon>Tracheophyta</taxon>
        <taxon>Spermatophyta</taxon>
        <taxon>Magnoliopsida</taxon>
        <taxon>eudicotyledons</taxon>
        <taxon>Gunneridae</taxon>
        <taxon>Pentapetalae</taxon>
        <taxon>rosids</taxon>
        <taxon>fabids</taxon>
        <taxon>Fabales</taxon>
        <taxon>Fabaceae</taxon>
        <taxon>Papilionoideae</taxon>
        <taxon>50 kb inversion clade</taxon>
        <taxon>NPAAA clade</taxon>
        <taxon>indigoferoid/millettioid clade</taxon>
        <taxon>Phaseoleae</taxon>
        <taxon>Sphenostylis</taxon>
    </lineage>
</organism>
<dbReference type="EMBL" id="OY731404">
    <property type="protein sequence ID" value="CAJ1967712.1"/>
    <property type="molecule type" value="Genomic_DNA"/>
</dbReference>
<reference evidence="1" key="1">
    <citation type="submission" date="2023-10" db="EMBL/GenBank/DDBJ databases">
        <authorList>
            <person name="Domelevo Entfellner J.-B."/>
        </authorList>
    </citation>
    <scope>NUCLEOTIDE SEQUENCE</scope>
</reference>
<sequence>MADLKGGTEPEERPISMLPLHSQTHPLWAMLPQHSQIHPWLPSISNYFMHIRQKDQGKAYVSFGVDK</sequence>